<name>A0A2H3JA82_WOLCO</name>
<dbReference type="PANTHER" id="PTHR33266:SF1">
    <property type="entry name" value="F-BOX DOMAIN-CONTAINING PROTEIN"/>
    <property type="match status" value="1"/>
</dbReference>
<reference evidence="2 3" key="1">
    <citation type="journal article" date="2012" name="Science">
        <title>The Paleozoic origin of enzymatic lignin decomposition reconstructed from 31 fungal genomes.</title>
        <authorList>
            <person name="Floudas D."/>
            <person name="Binder M."/>
            <person name="Riley R."/>
            <person name="Barry K."/>
            <person name="Blanchette R.A."/>
            <person name="Henrissat B."/>
            <person name="Martinez A.T."/>
            <person name="Otillar R."/>
            <person name="Spatafora J.W."/>
            <person name="Yadav J.S."/>
            <person name="Aerts A."/>
            <person name="Benoit I."/>
            <person name="Boyd A."/>
            <person name="Carlson A."/>
            <person name="Copeland A."/>
            <person name="Coutinho P.M."/>
            <person name="de Vries R.P."/>
            <person name="Ferreira P."/>
            <person name="Findley K."/>
            <person name="Foster B."/>
            <person name="Gaskell J."/>
            <person name="Glotzer D."/>
            <person name="Gorecki P."/>
            <person name="Heitman J."/>
            <person name="Hesse C."/>
            <person name="Hori C."/>
            <person name="Igarashi K."/>
            <person name="Jurgens J.A."/>
            <person name="Kallen N."/>
            <person name="Kersten P."/>
            <person name="Kohler A."/>
            <person name="Kuees U."/>
            <person name="Kumar T.K.A."/>
            <person name="Kuo A."/>
            <person name="LaButti K."/>
            <person name="Larrondo L.F."/>
            <person name="Lindquist E."/>
            <person name="Ling A."/>
            <person name="Lombard V."/>
            <person name="Lucas S."/>
            <person name="Lundell T."/>
            <person name="Martin R."/>
            <person name="McLaughlin D.J."/>
            <person name="Morgenstern I."/>
            <person name="Morin E."/>
            <person name="Murat C."/>
            <person name="Nagy L.G."/>
            <person name="Nolan M."/>
            <person name="Ohm R.A."/>
            <person name="Patyshakuliyeva A."/>
            <person name="Rokas A."/>
            <person name="Ruiz-Duenas F.J."/>
            <person name="Sabat G."/>
            <person name="Salamov A."/>
            <person name="Samejima M."/>
            <person name="Schmutz J."/>
            <person name="Slot J.C."/>
            <person name="St John F."/>
            <person name="Stenlid J."/>
            <person name="Sun H."/>
            <person name="Sun S."/>
            <person name="Syed K."/>
            <person name="Tsang A."/>
            <person name="Wiebenga A."/>
            <person name="Young D."/>
            <person name="Pisabarro A."/>
            <person name="Eastwood D.C."/>
            <person name="Martin F."/>
            <person name="Cullen D."/>
            <person name="Grigoriev I.V."/>
            <person name="Hibbett D.S."/>
        </authorList>
    </citation>
    <scope>NUCLEOTIDE SEQUENCE [LARGE SCALE GENOMIC DNA]</scope>
    <source>
        <strain evidence="2 3">MD-104</strain>
    </source>
</reference>
<evidence type="ECO:0000313" key="2">
    <source>
        <dbReference type="EMBL" id="PCH35649.1"/>
    </source>
</evidence>
<feature type="compositionally biased region" description="Polar residues" evidence="1">
    <location>
        <begin position="745"/>
        <end position="764"/>
    </location>
</feature>
<dbReference type="Proteomes" id="UP000218811">
    <property type="component" value="Unassembled WGS sequence"/>
</dbReference>
<gene>
    <name evidence="2" type="ORF">WOLCODRAFT_28048</name>
</gene>
<evidence type="ECO:0000256" key="1">
    <source>
        <dbReference type="SAM" id="MobiDB-lite"/>
    </source>
</evidence>
<dbReference type="PANTHER" id="PTHR33266">
    <property type="entry name" value="CHROMOSOME 15, WHOLE GENOME SHOTGUN SEQUENCE"/>
    <property type="match status" value="1"/>
</dbReference>
<dbReference type="EMBL" id="KB467854">
    <property type="protein sequence ID" value="PCH35649.1"/>
    <property type="molecule type" value="Genomic_DNA"/>
</dbReference>
<dbReference type="AlphaFoldDB" id="A0A2H3JA82"/>
<dbReference type="STRING" id="742152.A0A2H3JA82"/>
<sequence>MISATVWSEAWEGHPHLRDVLLECKETWSFQKLREQSDLHQKLTHAPTTTQPRVPIRQDEAEATLKSWDEKFRGNCVQAFLKYIDMKRKGKQRPVYAHYCAIVQSSGMGKSRLMYEVGHERIVIPICLREIESTGFPPRDASVCKFFEDAQQRGRRGVLMASYAFLSSLFESVGALFFGADSNVEEWTQHENFRGCELYKDIATRFLHFMSDGQRMDKPGQNHEMFYKKVIEKGAVDLVSPEPASCQSLDDGSADLANTDIGRRTPTKDLPEEITSRIRTEFDALLAKIDRLVDVPANNVIIIAFDEAHTLATINSNRETGETWSTFGELRRTLRELTQKYRLYSVFLSTTGSADQLAPLPHDDPSRRISSGEEVVNDAFVDLGFDHLAIRYKEHTHPEISDVVRLNRLVLIGRPLFATRYKLGSTTVKSSIIYFAAEKLLNESWPIKNLSLSQKLACLSVRLALKYEPNTLALKEQRNQVAKHMRVALCPAGERHDMVTLSASEPVLAEAARMAFNEFDVPRALLEMVKDSFVSVGERGEVIARLLLLLACDAGARPGLESYTALENVPYVMVPEFLEQLWPGCNTSQTMPTFVDGAEEELAWPHRREEPTLTLGEAFKDAKIFFNHFLQFREERVVNCQYLRTLMLRGAAAICCSHQTAIDIIIPVLFEGEELKPDKITAIVVQVKMDRRYGKQATARLIEEIDPVSLNIFDSMCYKPPIIRVVLALAAPGASLSSGPHSANKTRGTPRTSSLSGGTQTPGETSRRTRKQSSGEAFTAYDLWSAGITKFGPVAKGEQSVWEHLLDIVPRPDAMFEAKQCFSGEHLGRTMDACSLFDSAHWDMDEGSVNRSRCRDT</sequence>
<organism evidence="2 3">
    <name type="scientific">Wolfiporia cocos (strain MD-104)</name>
    <name type="common">Brown rot fungus</name>
    <dbReference type="NCBI Taxonomy" id="742152"/>
    <lineage>
        <taxon>Eukaryota</taxon>
        <taxon>Fungi</taxon>
        <taxon>Dikarya</taxon>
        <taxon>Basidiomycota</taxon>
        <taxon>Agaricomycotina</taxon>
        <taxon>Agaricomycetes</taxon>
        <taxon>Polyporales</taxon>
        <taxon>Phaeolaceae</taxon>
        <taxon>Wolfiporia</taxon>
    </lineage>
</organism>
<accession>A0A2H3JA82</accession>
<proteinExistence type="predicted"/>
<dbReference type="OMA" id="LRTINDQ"/>
<feature type="region of interest" description="Disordered" evidence="1">
    <location>
        <begin position="735"/>
        <end position="774"/>
    </location>
</feature>
<keyword evidence="3" id="KW-1185">Reference proteome</keyword>
<dbReference type="OrthoDB" id="2804161at2759"/>
<protein>
    <submittedName>
        <fullName evidence="2">Uncharacterized protein</fullName>
    </submittedName>
</protein>
<evidence type="ECO:0000313" key="3">
    <source>
        <dbReference type="Proteomes" id="UP000218811"/>
    </source>
</evidence>